<proteinExistence type="predicted"/>
<sequence>MITYVISHTKELTAKHIITLNSQLSTLNFQLSILNYSSTFQKLLGNQMFST</sequence>
<dbReference type="Proteomes" id="UP000018072">
    <property type="component" value="Unassembled WGS sequence"/>
</dbReference>
<reference evidence="1" key="1">
    <citation type="submission" date="2012-11" db="EMBL/GenBank/DDBJ databases">
        <title>Dependencies among metagenomic species, viruses, plasmids and units of genetic variation.</title>
        <authorList>
            <person name="Nielsen H.B."/>
            <person name="Almeida M."/>
            <person name="Juncker A.S."/>
            <person name="Rasmussen S."/>
            <person name="Li J."/>
            <person name="Sunagawa S."/>
            <person name="Plichta D."/>
            <person name="Gautier L."/>
            <person name="Le Chatelier E."/>
            <person name="Peletier E."/>
            <person name="Bonde I."/>
            <person name="Nielsen T."/>
            <person name="Manichanh C."/>
            <person name="Arumugam M."/>
            <person name="Batto J."/>
            <person name="Santos M.B.Q.D."/>
            <person name="Blom N."/>
            <person name="Borruel N."/>
            <person name="Burgdorf K.S."/>
            <person name="Boumezbeur F."/>
            <person name="Casellas F."/>
            <person name="Dore J."/>
            <person name="Guarner F."/>
            <person name="Hansen T."/>
            <person name="Hildebrand F."/>
            <person name="Kaas R.S."/>
            <person name="Kennedy S."/>
            <person name="Kristiansen K."/>
            <person name="Kultima J.R."/>
            <person name="Leonard P."/>
            <person name="Levenez F."/>
            <person name="Lund O."/>
            <person name="Moumen B."/>
            <person name="Le Paslier D."/>
            <person name="Pons N."/>
            <person name="Pedersen O."/>
            <person name="Prifti E."/>
            <person name="Qin J."/>
            <person name="Raes J."/>
            <person name="Tap J."/>
            <person name="Tims S."/>
            <person name="Ussery D.W."/>
            <person name="Yamada T."/>
            <person name="MetaHit consortium"/>
            <person name="Renault P."/>
            <person name="Sicheritz-Ponten T."/>
            <person name="Bork P."/>
            <person name="Wang J."/>
            <person name="Brunak S."/>
            <person name="Ehrlich S.D."/>
        </authorList>
    </citation>
    <scope>NUCLEOTIDE SEQUENCE [LARGE SCALE GENOMIC DNA]</scope>
</reference>
<accession>R7GVN8</accession>
<dbReference type="EMBL" id="CBIT010000076">
    <property type="protein sequence ID" value="CDE31156.1"/>
    <property type="molecule type" value="Genomic_DNA"/>
</dbReference>
<dbReference type="AlphaFoldDB" id="R7GVN8"/>
<evidence type="ECO:0000313" key="1">
    <source>
        <dbReference type="EMBL" id="CDE31156.1"/>
    </source>
</evidence>
<evidence type="ECO:0000313" key="2">
    <source>
        <dbReference type="Proteomes" id="UP000018072"/>
    </source>
</evidence>
<organism evidence="1 2">
    <name type="scientific">Leyella stercorea CAG:629</name>
    <dbReference type="NCBI Taxonomy" id="1263103"/>
    <lineage>
        <taxon>Bacteria</taxon>
        <taxon>Pseudomonadati</taxon>
        <taxon>Bacteroidota</taxon>
        <taxon>Bacteroidia</taxon>
        <taxon>Bacteroidales</taxon>
        <taxon>Prevotellaceae</taxon>
        <taxon>Leyella</taxon>
    </lineage>
</organism>
<protein>
    <submittedName>
        <fullName evidence="1">Uncharacterized protein</fullName>
    </submittedName>
</protein>
<gene>
    <name evidence="1" type="ORF">BN741_00960</name>
</gene>
<name>R7GVN8_9BACT</name>
<comment type="caution">
    <text evidence="1">The sequence shown here is derived from an EMBL/GenBank/DDBJ whole genome shotgun (WGS) entry which is preliminary data.</text>
</comment>